<dbReference type="GO" id="GO:0003677">
    <property type="term" value="F:DNA binding"/>
    <property type="evidence" value="ECO:0007669"/>
    <property type="project" value="InterPro"/>
</dbReference>
<dbReference type="InterPro" id="IPR010982">
    <property type="entry name" value="Lambda_DNA-bd_dom_sf"/>
</dbReference>
<dbReference type="Proteomes" id="UP000261257">
    <property type="component" value="Unassembled WGS sequence"/>
</dbReference>
<dbReference type="Proteomes" id="UP000263014">
    <property type="component" value="Unassembled WGS sequence"/>
</dbReference>
<feature type="domain" description="HTH cro/C1-type" evidence="1">
    <location>
        <begin position="10"/>
        <end position="64"/>
    </location>
</feature>
<reference evidence="2 7" key="2">
    <citation type="submission" date="2019-09" db="EMBL/GenBank/DDBJ databases">
        <title>Draft genome sequencing of Hungatella hathewayi 123Y-2.</title>
        <authorList>
            <person name="Lv Q."/>
            <person name="Li S."/>
        </authorList>
    </citation>
    <scope>NUCLEOTIDE SEQUENCE [LARGE SCALE GENOMIC DNA]</scope>
    <source>
        <strain evidence="2 7">123Y-2</strain>
    </source>
</reference>
<protein>
    <submittedName>
        <fullName evidence="2">Helix-turn-helix domain-containing protein</fullName>
    </submittedName>
    <submittedName>
        <fullName evidence="4">XRE family transcriptional regulator</fullName>
    </submittedName>
</protein>
<dbReference type="PROSITE" id="PS50943">
    <property type="entry name" value="HTH_CROC1"/>
    <property type="match status" value="1"/>
</dbReference>
<gene>
    <name evidence="4" type="ORF">DXC39_15395</name>
    <name evidence="3" type="ORF">DXD79_21205</name>
    <name evidence="2" type="ORF">GNE07_25555</name>
</gene>
<dbReference type="SUPFAM" id="SSF47413">
    <property type="entry name" value="lambda repressor-like DNA-binding domains"/>
    <property type="match status" value="1"/>
</dbReference>
<name>A0A174SRP8_9FIRM</name>
<dbReference type="CDD" id="cd00093">
    <property type="entry name" value="HTH_XRE"/>
    <property type="match status" value="1"/>
</dbReference>
<dbReference type="Proteomes" id="UP000434223">
    <property type="component" value="Unassembled WGS sequence"/>
</dbReference>
<dbReference type="Gene3D" id="1.10.260.40">
    <property type="entry name" value="lambda repressor-like DNA-binding domains"/>
    <property type="match status" value="1"/>
</dbReference>
<comment type="caution">
    <text evidence="4">The sequence shown here is derived from an EMBL/GenBank/DDBJ whole genome shotgun (WGS) entry which is preliminary data.</text>
</comment>
<dbReference type="SMART" id="SM00530">
    <property type="entry name" value="HTH_XRE"/>
    <property type="match status" value="1"/>
</dbReference>
<evidence type="ECO:0000313" key="7">
    <source>
        <dbReference type="Proteomes" id="UP000434223"/>
    </source>
</evidence>
<dbReference type="RefSeq" id="WP_055650227.1">
    <property type="nucleotide sequence ID" value="NZ_CABJBJ010000033.1"/>
</dbReference>
<evidence type="ECO:0000313" key="3">
    <source>
        <dbReference type="EMBL" id="RGJ00341.1"/>
    </source>
</evidence>
<dbReference type="AlphaFoldDB" id="A0A174SRP8"/>
<dbReference type="OrthoDB" id="2187867at2"/>
<evidence type="ECO:0000313" key="2">
    <source>
        <dbReference type="EMBL" id="MUB66390.1"/>
    </source>
</evidence>
<dbReference type="InterPro" id="IPR001387">
    <property type="entry name" value="Cro/C1-type_HTH"/>
</dbReference>
<dbReference type="EMBL" id="QSSQ01000014">
    <property type="protein sequence ID" value="RGM03406.1"/>
    <property type="molecule type" value="Genomic_DNA"/>
</dbReference>
<dbReference type="EMBL" id="WNME01000025">
    <property type="protein sequence ID" value="MUB66390.1"/>
    <property type="molecule type" value="Genomic_DNA"/>
</dbReference>
<evidence type="ECO:0000259" key="1">
    <source>
        <dbReference type="PROSITE" id="PS50943"/>
    </source>
</evidence>
<sequence>MYENLFYQRLEKLRSEKGVSARDMSLSIGQSAGYINALENRNGFPSMQVFFYICEYLGVTPAEFFDSDNSYPTEYKEMFDDIKALDHEHLGNVKAIIKGLKK</sequence>
<accession>A0A174SRP8</accession>
<organism evidence="4 5">
    <name type="scientific">Hungatella hathewayi</name>
    <dbReference type="NCBI Taxonomy" id="154046"/>
    <lineage>
        <taxon>Bacteria</taxon>
        <taxon>Bacillati</taxon>
        <taxon>Bacillota</taxon>
        <taxon>Clostridia</taxon>
        <taxon>Lachnospirales</taxon>
        <taxon>Lachnospiraceae</taxon>
        <taxon>Hungatella</taxon>
    </lineage>
</organism>
<dbReference type="EMBL" id="QSON01000011">
    <property type="protein sequence ID" value="RGJ00341.1"/>
    <property type="molecule type" value="Genomic_DNA"/>
</dbReference>
<dbReference type="Pfam" id="PF12844">
    <property type="entry name" value="HTH_19"/>
    <property type="match status" value="1"/>
</dbReference>
<reference evidence="5 6" key="1">
    <citation type="submission" date="2018-08" db="EMBL/GenBank/DDBJ databases">
        <title>A genome reference for cultivated species of the human gut microbiota.</title>
        <authorList>
            <person name="Zou Y."/>
            <person name="Xue W."/>
            <person name="Luo G."/>
        </authorList>
    </citation>
    <scope>NUCLEOTIDE SEQUENCE [LARGE SCALE GENOMIC DNA]</scope>
    <source>
        <strain evidence="4 5">TF05-11AC</strain>
        <strain evidence="3 6">TM09-12</strain>
    </source>
</reference>
<evidence type="ECO:0000313" key="5">
    <source>
        <dbReference type="Proteomes" id="UP000261257"/>
    </source>
</evidence>
<evidence type="ECO:0000313" key="4">
    <source>
        <dbReference type="EMBL" id="RGM03406.1"/>
    </source>
</evidence>
<evidence type="ECO:0000313" key="6">
    <source>
        <dbReference type="Proteomes" id="UP000263014"/>
    </source>
</evidence>
<proteinExistence type="predicted"/>